<feature type="region of interest" description="Disordered" evidence="1">
    <location>
        <begin position="143"/>
        <end position="170"/>
    </location>
</feature>
<dbReference type="OrthoDB" id="2259733at2759"/>
<comment type="caution">
    <text evidence="2">The sequence shown here is derived from an EMBL/GenBank/DDBJ whole genome shotgun (WGS) entry which is preliminary data.</text>
</comment>
<keyword evidence="3" id="KW-1185">Reference proteome</keyword>
<name>A0A068RLH3_9FUNG</name>
<organism evidence="2 3">
    <name type="scientific">Lichtheimia corymbifera JMRC:FSU:9682</name>
    <dbReference type="NCBI Taxonomy" id="1263082"/>
    <lineage>
        <taxon>Eukaryota</taxon>
        <taxon>Fungi</taxon>
        <taxon>Fungi incertae sedis</taxon>
        <taxon>Mucoromycota</taxon>
        <taxon>Mucoromycotina</taxon>
        <taxon>Mucoromycetes</taxon>
        <taxon>Mucorales</taxon>
        <taxon>Lichtheimiaceae</taxon>
        <taxon>Lichtheimia</taxon>
    </lineage>
</organism>
<dbReference type="Proteomes" id="UP000027586">
    <property type="component" value="Unassembled WGS sequence"/>
</dbReference>
<evidence type="ECO:0000313" key="3">
    <source>
        <dbReference type="Proteomes" id="UP000027586"/>
    </source>
</evidence>
<gene>
    <name evidence="2" type="ORF">LCOR_01557.1</name>
</gene>
<dbReference type="VEuPathDB" id="FungiDB:LCOR_01557.1"/>
<sequence>MESAAEDSQPWNRLDDIVQLSYTVTGVDIIYSQYNDTTWHLHILSDQNKYYYVQYQGETQLEKLMQMREPPAASPNDFTRWLLESIIQGRSAVSDTRTFTVSDRSSTIEIPLESVDDAEAFRRISWTLLLKLVGHVQNEGCSIKPSHQYSSTNDQTTPPPSSLPSEDSDALKLKQQNELLNAKLKAVMTQHQSDG</sequence>
<protein>
    <submittedName>
        <fullName evidence="2">Uncharacterized protein</fullName>
    </submittedName>
</protein>
<feature type="compositionally biased region" description="Polar residues" evidence="1">
    <location>
        <begin position="145"/>
        <end position="156"/>
    </location>
</feature>
<accession>A0A068RLH3</accession>
<evidence type="ECO:0000256" key="1">
    <source>
        <dbReference type="SAM" id="MobiDB-lite"/>
    </source>
</evidence>
<proteinExistence type="predicted"/>
<dbReference type="AlphaFoldDB" id="A0A068RLH3"/>
<evidence type="ECO:0000313" key="2">
    <source>
        <dbReference type="EMBL" id="CDH49826.1"/>
    </source>
</evidence>
<dbReference type="EMBL" id="CBTN010000004">
    <property type="protein sequence ID" value="CDH49826.1"/>
    <property type="molecule type" value="Genomic_DNA"/>
</dbReference>
<reference evidence="2" key="1">
    <citation type="submission" date="2013-08" db="EMBL/GenBank/DDBJ databases">
        <title>Gene expansion shapes genome architecture in the human pathogen Lichtheimia corymbifera: an evolutionary genomics analysis in the ancient terrestrial Mucorales (Mucoromycotina).</title>
        <authorList>
            <person name="Schwartze V.U."/>
            <person name="Winter S."/>
            <person name="Shelest E."/>
            <person name="Marcet-Houben M."/>
            <person name="Horn F."/>
            <person name="Wehner S."/>
            <person name="Hoffmann K."/>
            <person name="Riege K."/>
            <person name="Sammeth M."/>
            <person name="Nowrousian M."/>
            <person name="Valiante V."/>
            <person name="Linde J."/>
            <person name="Jacobsen I.D."/>
            <person name="Marz M."/>
            <person name="Brakhage A.A."/>
            <person name="Gabaldon T."/>
            <person name="Bocker S."/>
            <person name="Voigt K."/>
        </authorList>
    </citation>
    <scope>NUCLEOTIDE SEQUENCE [LARGE SCALE GENOMIC DNA]</scope>
    <source>
        <strain evidence="2">FSU 9682</strain>
    </source>
</reference>